<sequence length="91" mass="10058">MRADHGKSSNMVVAHSTLPREANADVEVRRSRRVLPYSTMANTHYRRSTLAIIWKLKAHCRRAKVATLNSFTPPSFAHLVSPLAACTASAV</sequence>
<keyword evidence="2" id="KW-1185">Reference proteome</keyword>
<proteinExistence type="predicted"/>
<dbReference type="HOGENOM" id="CLU_2431691_0_0_1"/>
<reference evidence="2" key="1">
    <citation type="journal article" date="2010" name="Science">
        <title>Signatures of adaptation to obligate biotrophy in the Hyaloperonospora arabidopsidis genome.</title>
        <authorList>
            <person name="Baxter L."/>
            <person name="Tripathy S."/>
            <person name="Ishaque N."/>
            <person name="Boot N."/>
            <person name="Cabral A."/>
            <person name="Kemen E."/>
            <person name="Thines M."/>
            <person name="Ah-Fong A."/>
            <person name="Anderson R."/>
            <person name="Badejoko W."/>
            <person name="Bittner-Eddy P."/>
            <person name="Boore J.L."/>
            <person name="Chibucos M.C."/>
            <person name="Coates M."/>
            <person name="Dehal P."/>
            <person name="Delehaunty K."/>
            <person name="Dong S."/>
            <person name="Downton P."/>
            <person name="Dumas B."/>
            <person name="Fabro G."/>
            <person name="Fronick C."/>
            <person name="Fuerstenberg S.I."/>
            <person name="Fulton L."/>
            <person name="Gaulin E."/>
            <person name="Govers F."/>
            <person name="Hughes L."/>
            <person name="Humphray S."/>
            <person name="Jiang R.H."/>
            <person name="Judelson H."/>
            <person name="Kamoun S."/>
            <person name="Kyung K."/>
            <person name="Meijer H."/>
            <person name="Minx P."/>
            <person name="Morris P."/>
            <person name="Nelson J."/>
            <person name="Phuntumart V."/>
            <person name="Qutob D."/>
            <person name="Rehmany A."/>
            <person name="Rougon-Cardoso A."/>
            <person name="Ryden P."/>
            <person name="Torto-Alalibo T."/>
            <person name="Studholme D."/>
            <person name="Wang Y."/>
            <person name="Win J."/>
            <person name="Wood J."/>
            <person name="Clifton S.W."/>
            <person name="Rogers J."/>
            <person name="Van den Ackerveken G."/>
            <person name="Jones J.D."/>
            <person name="McDowell J.M."/>
            <person name="Beynon J."/>
            <person name="Tyler B.M."/>
        </authorList>
    </citation>
    <scope>NUCLEOTIDE SEQUENCE [LARGE SCALE GENOMIC DNA]</scope>
    <source>
        <strain evidence="2">Emoy2</strain>
    </source>
</reference>
<accession>M4BE82</accession>
<dbReference type="AlphaFoldDB" id="M4BE82"/>
<dbReference type="EnsemblProtists" id="HpaT804600">
    <property type="protein sequence ID" value="HpaP804600"/>
    <property type="gene ID" value="HpaG804600"/>
</dbReference>
<dbReference type="VEuPathDB" id="FungiDB:HpaG804600"/>
<name>M4BE82_HYAAE</name>
<protein>
    <submittedName>
        <fullName evidence="1">Uncharacterized protein</fullName>
    </submittedName>
</protein>
<evidence type="ECO:0000313" key="2">
    <source>
        <dbReference type="Proteomes" id="UP000011713"/>
    </source>
</evidence>
<reference evidence="1" key="2">
    <citation type="submission" date="2015-06" db="UniProtKB">
        <authorList>
            <consortium name="EnsemblProtists"/>
        </authorList>
    </citation>
    <scope>IDENTIFICATION</scope>
    <source>
        <strain evidence="1">Emoy2</strain>
    </source>
</reference>
<dbReference type="InParanoid" id="M4BE82"/>
<dbReference type="EMBL" id="JH598174">
    <property type="status" value="NOT_ANNOTATED_CDS"/>
    <property type="molecule type" value="Genomic_DNA"/>
</dbReference>
<evidence type="ECO:0000313" key="1">
    <source>
        <dbReference type="EnsemblProtists" id="HpaP804600"/>
    </source>
</evidence>
<organism evidence="1 2">
    <name type="scientific">Hyaloperonospora arabidopsidis (strain Emoy2)</name>
    <name type="common">Downy mildew agent</name>
    <name type="synonym">Peronospora arabidopsidis</name>
    <dbReference type="NCBI Taxonomy" id="559515"/>
    <lineage>
        <taxon>Eukaryota</taxon>
        <taxon>Sar</taxon>
        <taxon>Stramenopiles</taxon>
        <taxon>Oomycota</taxon>
        <taxon>Peronosporomycetes</taxon>
        <taxon>Peronosporales</taxon>
        <taxon>Peronosporaceae</taxon>
        <taxon>Hyaloperonospora</taxon>
    </lineage>
</organism>
<dbReference type="Proteomes" id="UP000011713">
    <property type="component" value="Unassembled WGS sequence"/>
</dbReference>